<dbReference type="PANTHER" id="PTHR11444">
    <property type="entry name" value="ASPARTATEAMMONIA/ARGININOSUCCINATE/ADENYLOSUCCINATE LYASE"/>
    <property type="match status" value="1"/>
</dbReference>
<feature type="domain" description="Fumarate lyase N-terminal" evidence="2">
    <location>
        <begin position="11"/>
        <end position="130"/>
    </location>
</feature>
<accession>A0ABD5AZH1</accession>
<dbReference type="InterPro" id="IPR022761">
    <property type="entry name" value="Fumarate_lyase_N"/>
</dbReference>
<dbReference type="Proteomes" id="UP001240157">
    <property type="component" value="Unassembled WGS sequence"/>
</dbReference>
<gene>
    <name evidence="3" type="ORF">RCF65_12095</name>
</gene>
<dbReference type="SUPFAM" id="SSF48557">
    <property type="entry name" value="L-aspartase-like"/>
    <property type="match status" value="1"/>
</dbReference>
<evidence type="ECO:0000259" key="2">
    <source>
        <dbReference type="Pfam" id="PF00206"/>
    </source>
</evidence>
<dbReference type="EMBL" id="JAVGJF010000352">
    <property type="protein sequence ID" value="MDQ7176709.1"/>
    <property type="molecule type" value="Genomic_DNA"/>
</dbReference>
<proteinExistence type="predicted"/>
<name>A0ABD5AZH1_STACR</name>
<evidence type="ECO:0000313" key="4">
    <source>
        <dbReference type="Proteomes" id="UP001240157"/>
    </source>
</evidence>
<dbReference type="Pfam" id="PF00206">
    <property type="entry name" value="Lyase_1"/>
    <property type="match status" value="1"/>
</dbReference>
<dbReference type="Gene3D" id="1.10.275.10">
    <property type="entry name" value="Fumarase/aspartase (N-terminal domain)"/>
    <property type="match status" value="1"/>
</dbReference>
<sequence>MSVRIEHDTFGEIEVPEDKYWGAQTERSKRNFPVGKEHMPIQVIYGFAQLKRGAALANHELGKLSDEKKNAIVYACDRILNGELDNHFPLVIWQTGSGTQSNMNVNEVVSYVANEYLKKHGSKETIHPNDD</sequence>
<dbReference type="AlphaFoldDB" id="A0ABD5AZH1"/>
<keyword evidence="1 3" id="KW-0456">Lyase</keyword>
<dbReference type="FunFam" id="1.10.275.10:FF:000001">
    <property type="entry name" value="Fumarate hydratase, mitochondrial"/>
    <property type="match status" value="1"/>
</dbReference>
<comment type="caution">
    <text evidence="3">The sequence shown here is derived from an EMBL/GenBank/DDBJ whole genome shotgun (WGS) entry which is preliminary data.</text>
</comment>
<dbReference type="GO" id="GO:0016829">
    <property type="term" value="F:lyase activity"/>
    <property type="evidence" value="ECO:0007669"/>
    <property type="project" value="UniProtKB-KW"/>
</dbReference>
<dbReference type="InterPro" id="IPR024083">
    <property type="entry name" value="Fumarase/histidase_N"/>
</dbReference>
<evidence type="ECO:0000313" key="3">
    <source>
        <dbReference type="EMBL" id="MDQ7176709.1"/>
    </source>
</evidence>
<reference evidence="3 4" key="1">
    <citation type="submission" date="2023-08" db="EMBL/GenBank/DDBJ databases">
        <title>Whole genome sequencing of Staphylococcus chromogenes NNSch 2386.</title>
        <authorList>
            <person name="Kropotov V.S."/>
            <person name="Boriskina E.V."/>
            <person name="Gordinskaya N.A."/>
            <person name="Shkurkina I.S."/>
            <person name="Kryazhev D.V."/>
            <person name="Alekseeva A.E."/>
            <person name="Makhova M.A."/>
        </authorList>
    </citation>
    <scope>NUCLEOTIDE SEQUENCE [LARGE SCALE GENOMIC DNA]</scope>
    <source>
        <strain evidence="3 4">NNSch 2386</strain>
    </source>
</reference>
<dbReference type="InterPro" id="IPR008948">
    <property type="entry name" value="L-Aspartase-like"/>
</dbReference>
<evidence type="ECO:0000256" key="1">
    <source>
        <dbReference type="ARBA" id="ARBA00023239"/>
    </source>
</evidence>
<organism evidence="3 4">
    <name type="scientific">Staphylococcus chromogenes</name>
    <name type="common">Staphylococcus hyicus subsp. chromogenes</name>
    <dbReference type="NCBI Taxonomy" id="46126"/>
    <lineage>
        <taxon>Bacteria</taxon>
        <taxon>Bacillati</taxon>
        <taxon>Bacillota</taxon>
        <taxon>Bacilli</taxon>
        <taxon>Bacillales</taxon>
        <taxon>Staphylococcaceae</taxon>
        <taxon>Staphylococcus</taxon>
    </lineage>
</organism>
<dbReference type="PANTHER" id="PTHR11444:SF1">
    <property type="entry name" value="FUMARATE HYDRATASE, MITOCHONDRIAL"/>
    <property type="match status" value="1"/>
</dbReference>
<dbReference type="InterPro" id="IPR005677">
    <property type="entry name" value="Fum_hydII"/>
</dbReference>
<protein>
    <submittedName>
        <fullName evidence="3">Lyase family protein</fullName>
    </submittedName>
</protein>
<feature type="non-terminal residue" evidence="3">
    <location>
        <position position="131"/>
    </location>
</feature>
<dbReference type="RefSeq" id="WP_308891313.1">
    <property type="nucleotide sequence ID" value="NZ_JAVGJF010000352.1"/>
</dbReference>